<proteinExistence type="predicted"/>
<name>A0ACB5TBY8_AMBMO</name>
<evidence type="ECO:0000313" key="2">
    <source>
        <dbReference type="Proteomes" id="UP001165064"/>
    </source>
</evidence>
<accession>A0ACB5TBY8</accession>
<evidence type="ECO:0000313" key="1">
    <source>
        <dbReference type="EMBL" id="GME85326.1"/>
    </source>
</evidence>
<dbReference type="Proteomes" id="UP001165064">
    <property type="component" value="Unassembled WGS sequence"/>
</dbReference>
<protein>
    <submittedName>
        <fullName evidence="1">Unnamed protein product</fullName>
    </submittedName>
</protein>
<sequence>MNNELNNLITDVKSSKEFSPLEGKQFLIALRQELIDFGGSQEDKATVLSEIMECEEKNLYHHFPQFSVFCAFSTYFDRIMFQFNHRRKLDLVKDIRLCSNDQYMCLDTDTIYSLGIFPSSEKRIEGEKLTLFRLMNKTCSKSGKLALKRTLLRPLADIDMINERFDTIDAIWNELQESRSESIILSLRQSLKFMCDIMTVSSQLRQGNNKAIVWKRLRYFVIHSLKITEIIDGSQFLKTSTLFQKYLHTVNITSLHEIRKILESVLDFNNEQQNIGILDGVDDQLDAYRKTYNELEGILQEVSRSISEEKDCDISTAYIPQFGYLIALDVDLADREIQKLKSYIRYSSNCWNIYQVLKLCMEF</sequence>
<organism evidence="1 2">
    <name type="scientific">Ambrosiozyma monospora</name>
    <name type="common">Yeast</name>
    <name type="synonym">Endomycopsis monosporus</name>
    <dbReference type="NCBI Taxonomy" id="43982"/>
    <lineage>
        <taxon>Eukaryota</taxon>
        <taxon>Fungi</taxon>
        <taxon>Dikarya</taxon>
        <taxon>Ascomycota</taxon>
        <taxon>Saccharomycotina</taxon>
        <taxon>Pichiomycetes</taxon>
        <taxon>Pichiales</taxon>
        <taxon>Pichiaceae</taxon>
        <taxon>Ambrosiozyma</taxon>
    </lineage>
</organism>
<comment type="caution">
    <text evidence="1">The sequence shown here is derived from an EMBL/GenBank/DDBJ whole genome shotgun (WGS) entry which is preliminary data.</text>
</comment>
<keyword evidence="2" id="KW-1185">Reference proteome</keyword>
<gene>
    <name evidence="1" type="ORF">Amon02_000753600</name>
</gene>
<reference evidence="1" key="1">
    <citation type="submission" date="2023-04" db="EMBL/GenBank/DDBJ databases">
        <title>Ambrosiozyma monospora NBRC 10751.</title>
        <authorList>
            <person name="Ichikawa N."/>
            <person name="Sato H."/>
            <person name="Tonouchi N."/>
        </authorList>
    </citation>
    <scope>NUCLEOTIDE SEQUENCE</scope>
    <source>
        <strain evidence="1">NBRC 10751</strain>
    </source>
</reference>
<dbReference type="EMBL" id="BSXS01006297">
    <property type="protein sequence ID" value="GME85326.1"/>
    <property type="molecule type" value="Genomic_DNA"/>
</dbReference>